<reference evidence="2 3" key="1">
    <citation type="submission" date="2017-09" db="EMBL/GenBank/DDBJ databases">
        <title>Depth-based differentiation of microbial function through sediment-hosted aquifers and enrichment of novel symbionts in the deep terrestrial subsurface.</title>
        <authorList>
            <person name="Probst A.J."/>
            <person name="Ladd B."/>
            <person name="Jarett J.K."/>
            <person name="Geller-Mcgrath D.E."/>
            <person name="Sieber C.M."/>
            <person name="Emerson J.B."/>
            <person name="Anantharaman K."/>
            <person name="Thomas B.C."/>
            <person name="Malmstrom R."/>
            <person name="Stieglmeier M."/>
            <person name="Klingl A."/>
            <person name="Woyke T."/>
            <person name="Ryan C.M."/>
            <person name="Banfield J.F."/>
        </authorList>
    </citation>
    <scope>NUCLEOTIDE SEQUENCE [LARGE SCALE GENOMIC DNA]</scope>
    <source>
        <strain evidence="2">CG11_big_fil_rev_8_21_14_0_20_39_9</strain>
    </source>
</reference>
<organism evidence="2 3">
    <name type="scientific">Candidatus Nealsonbacteria bacterium CG11_big_fil_rev_8_21_14_0_20_39_9</name>
    <dbReference type="NCBI Taxonomy" id="1974715"/>
    <lineage>
        <taxon>Bacteria</taxon>
        <taxon>Candidatus Nealsoniibacteriota</taxon>
    </lineage>
</organism>
<dbReference type="AlphaFoldDB" id="A0A2H0MNN6"/>
<dbReference type="Proteomes" id="UP000229381">
    <property type="component" value="Unassembled WGS sequence"/>
</dbReference>
<keyword evidence="1" id="KW-1133">Transmembrane helix</keyword>
<dbReference type="EMBL" id="PCWI01000049">
    <property type="protein sequence ID" value="PIQ98260.1"/>
    <property type="molecule type" value="Genomic_DNA"/>
</dbReference>
<keyword evidence="1" id="KW-0472">Membrane</keyword>
<gene>
    <name evidence="2" type="ORF">COV64_02340</name>
</gene>
<accession>A0A2H0MNN6</accession>
<evidence type="ECO:0000256" key="1">
    <source>
        <dbReference type="SAM" id="Phobius"/>
    </source>
</evidence>
<name>A0A2H0MNN6_9BACT</name>
<keyword evidence="1" id="KW-0812">Transmembrane</keyword>
<feature type="transmembrane region" description="Helical" evidence="1">
    <location>
        <begin position="17"/>
        <end position="36"/>
    </location>
</feature>
<sequence>MEIIPKAPRKLPPWQTLLFYSSIVILVVAFISYFVLDHFVNTFSKNLEELDETLAQERTAEETSLEQGIFSYQKKITALSELMANHLFTTNFFAFLESVCHPKIQFSQLNLDSLGGTAALLGEAENFSALGQQLLILKDKPEINNLNLSEISIGRKGAINFTIKFSLNPQLFKK</sequence>
<evidence type="ECO:0000313" key="2">
    <source>
        <dbReference type="EMBL" id="PIQ98260.1"/>
    </source>
</evidence>
<proteinExistence type="predicted"/>
<evidence type="ECO:0008006" key="4">
    <source>
        <dbReference type="Google" id="ProtNLM"/>
    </source>
</evidence>
<evidence type="ECO:0000313" key="3">
    <source>
        <dbReference type="Proteomes" id="UP000229381"/>
    </source>
</evidence>
<protein>
    <recommendedName>
        <fullName evidence="4">Fimbrial assembly protein</fullName>
    </recommendedName>
</protein>
<comment type="caution">
    <text evidence="2">The sequence shown here is derived from an EMBL/GenBank/DDBJ whole genome shotgun (WGS) entry which is preliminary data.</text>
</comment>